<evidence type="ECO:0000259" key="5">
    <source>
        <dbReference type="PROSITE" id="PS50977"/>
    </source>
</evidence>
<keyword evidence="3" id="KW-0804">Transcription</keyword>
<keyword evidence="1" id="KW-0805">Transcription regulation</keyword>
<dbReference type="InterPro" id="IPR001647">
    <property type="entry name" value="HTH_TetR"/>
</dbReference>
<dbReference type="Proteomes" id="UP000241085">
    <property type="component" value="Unassembled WGS sequence"/>
</dbReference>
<dbReference type="InterPro" id="IPR036271">
    <property type="entry name" value="Tet_transcr_reg_TetR-rel_C_sf"/>
</dbReference>
<evidence type="ECO:0000256" key="2">
    <source>
        <dbReference type="ARBA" id="ARBA00023125"/>
    </source>
</evidence>
<feature type="domain" description="HTH tetR-type" evidence="5">
    <location>
        <begin position="17"/>
        <end position="77"/>
    </location>
</feature>
<comment type="caution">
    <text evidence="6">The sequence shown here is derived from an EMBL/GenBank/DDBJ whole genome shotgun (WGS) entry which is preliminary data.</text>
</comment>
<dbReference type="RefSeq" id="WP_107573777.1">
    <property type="nucleotide sequence ID" value="NZ_PZPL01000001.1"/>
</dbReference>
<evidence type="ECO:0000313" key="6">
    <source>
        <dbReference type="EMBL" id="PTL71979.1"/>
    </source>
</evidence>
<sequence length="210" mass="23474">MEQTERARPRGPYAKTAQRRQEIIEAATTVFAARGYHGGSLRDIARQLDLSLTSVVHHFGSKYILLEAVLERANETGLVSFESDCRELGVVIASMRLVRFNLQRPELLRILAMLAAEASSTDHPAHQWFVDRYRSTVGAYRDALRVDQAAGRIDPSRDVGRLAEILVGTWDGLQLQWLIDPTRDMEAAMRAYFAAMLPEAPVEDPVAPSV</sequence>
<protein>
    <submittedName>
        <fullName evidence="6">TetR family transcriptional regulator</fullName>
    </submittedName>
</protein>
<evidence type="ECO:0000256" key="4">
    <source>
        <dbReference type="PROSITE-ProRule" id="PRU00335"/>
    </source>
</evidence>
<evidence type="ECO:0000256" key="1">
    <source>
        <dbReference type="ARBA" id="ARBA00023015"/>
    </source>
</evidence>
<dbReference type="PRINTS" id="PR00455">
    <property type="entry name" value="HTHTETR"/>
</dbReference>
<dbReference type="AlphaFoldDB" id="A0A2T4UR16"/>
<organism evidence="6 7">
    <name type="scientific">Rathayibacter caricis DSM 15933</name>
    <dbReference type="NCBI Taxonomy" id="1328867"/>
    <lineage>
        <taxon>Bacteria</taxon>
        <taxon>Bacillati</taxon>
        <taxon>Actinomycetota</taxon>
        <taxon>Actinomycetes</taxon>
        <taxon>Micrococcales</taxon>
        <taxon>Microbacteriaceae</taxon>
        <taxon>Rathayibacter</taxon>
    </lineage>
</organism>
<keyword evidence="2 4" id="KW-0238">DNA-binding</keyword>
<dbReference type="InterPro" id="IPR009057">
    <property type="entry name" value="Homeodomain-like_sf"/>
</dbReference>
<accession>A0A2T4UR16</accession>
<dbReference type="EMBL" id="PZPL01000001">
    <property type="protein sequence ID" value="PTL71979.1"/>
    <property type="molecule type" value="Genomic_DNA"/>
</dbReference>
<proteinExistence type="predicted"/>
<gene>
    <name evidence="6" type="ORF">C1I63_03425</name>
</gene>
<feature type="DNA-binding region" description="H-T-H motif" evidence="4">
    <location>
        <begin position="40"/>
        <end position="59"/>
    </location>
</feature>
<evidence type="ECO:0000256" key="3">
    <source>
        <dbReference type="ARBA" id="ARBA00023163"/>
    </source>
</evidence>
<dbReference type="PANTHER" id="PTHR47506:SF1">
    <property type="entry name" value="HTH-TYPE TRANSCRIPTIONAL REGULATOR YJDC"/>
    <property type="match status" value="1"/>
</dbReference>
<dbReference type="GO" id="GO:0003677">
    <property type="term" value="F:DNA binding"/>
    <property type="evidence" value="ECO:0007669"/>
    <property type="project" value="UniProtKB-UniRule"/>
</dbReference>
<reference evidence="6 7" key="1">
    <citation type="submission" date="2018-03" db="EMBL/GenBank/DDBJ databases">
        <title>Bacteriophage NCPPB3778 and a type I-E CRISPR drive the evolution of the US Biological Select Agent, Rathayibacter toxicus.</title>
        <authorList>
            <person name="Davis E.W.II."/>
            <person name="Tabima J.F."/>
            <person name="Weisberg A.J."/>
            <person name="Dantas Lopes L."/>
            <person name="Wiseman M.S."/>
            <person name="Wiseman M.S."/>
            <person name="Pupko T."/>
            <person name="Belcher M.S."/>
            <person name="Sechler A.J."/>
            <person name="Tancos M.A."/>
            <person name="Schroeder B.K."/>
            <person name="Murray T.D."/>
            <person name="Luster D.G."/>
            <person name="Schneider W.L."/>
            <person name="Rogers E."/>
            <person name="Andreote F.D."/>
            <person name="Grunwald N.J."/>
            <person name="Putnam M.L."/>
            <person name="Chang J.H."/>
        </authorList>
    </citation>
    <scope>NUCLEOTIDE SEQUENCE [LARGE SCALE GENOMIC DNA]</scope>
    <source>
        <strain evidence="6 7">DSM 15933</strain>
    </source>
</reference>
<dbReference type="Gene3D" id="1.10.357.10">
    <property type="entry name" value="Tetracycline Repressor, domain 2"/>
    <property type="match status" value="1"/>
</dbReference>
<evidence type="ECO:0000313" key="7">
    <source>
        <dbReference type="Proteomes" id="UP000241085"/>
    </source>
</evidence>
<dbReference type="SUPFAM" id="SSF48498">
    <property type="entry name" value="Tetracyclin repressor-like, C-terminal domain"/>
    <property type="match status" value="1"/>
</dbReference>
<dbReference type="SUPFAM" id="SSF46689">
    <property type="entry name" value="Homeodomain-like"/>
    <property type="match status" value="1"/>
</dbReference>
<dbReference type="PROSITE" id="PS50977">
    <property type="entry name" value="HTH_TETR_2"/>
    <property type="match status" value="1"/>
</dbReference>
<keyword evidence="7" id="KW-1185">Reference proteome</keyword>
<name>A0A2T4UR16_9MICO</name>
<dbReference type="Pfam" id="PF00440">
    <property type="entry name" value="TetR_N"/>
    <property type="match status" value="1"/>
</dbReference>
<dbReference type="PANTHER" id="PTHR47506">
    <property type="entry name" value="TRANSCRIPTIONAL REGULATORY PROTEIN"/>
    <property type="match status" value="1"/>
</dbReference>